<organism evidence="2">
    <name type="scientific">Ignavibacterium album</name>
    <dbReference type="NCBI Taxonomy" id="591197"/>
    <lineage>
        <taxon>Bacteria</taxon>
        <taxon>Pseudomonadati</taxon>
        <taxon>Ignavibacteriota</taxon>
        <taxon>Ignavibacteria</taxon>
        <taxon>Ignavibacteriales</taxon>
        <taxon>Ignavibacteriaceae</taxon>
        <taxon>Ignavibacterium</taxon>
    </lineage>
</organism>
<sequence>MANTNKKTCIICTFLPLNEEYKNLWNRISDLLNQKGFELVLLTSSEGFDGLNFSVIHIPFSFKQFSEEFQFSIFTEQNLTEEDFHLIERDTFWNNDTLDNYNKYVTGITHCKNFYKQLITSINPSIVFVWGNLLPQSLIFKSLLEKSNIPSYYLERGFFSSTLMIEDVLNKELNLIATELDSLNYDSGFDDYKKLKEYYSRSINSKYPENHNVDLEKLILDRKENGFRIITFYGTHDTAYFPSEQSYSKEVSVIFKYTAEAIKFLSEEISKLSDTLLIIKPHPNDKNDYSVFESENVFVTKSFYNKILIELSDLVIVGNSTIQYEVLLAEKPVMLIAKSAIYNFNATYNPNSKEDFLNKLNEALNRINFEDKLLNAKIFFESLLNSKTYFYANQNVGRSLDEFIEFVTANSGNVLPINDLSERLFDFESKLTLYKQIKDFKERLNFKLVVTDHLIKNKFIDKKKIELERKLTEYFSYLQSEQRHNMILLAEKLIESNSFEEAKTILNKAVEIPKYKIDAHNDLAYLEIIQENYSEAFNHILNVLRSNPNDEVAINNLNYLIENNFLENSFVNNQLKKLLRAELNINTISSFEEFVNYEQSMRQTYKDRQEFEQGLIPNDTDNFYYKGYCIVCEDIVHFHIDFWNAYNIDGKKIPNWRERLVCPACGLNNRMRLTYHLIQELFPDFSTSSVYTTEQTTSLFNLLQKINPKLIGSEYLGDQVPTGTTNEFGIRNEDFTKLTFSDRQFDYIISLEVLEHIPDYKKALRESFRTLKSNGKFLFTVPFNRNSKENIVRAKLNEDGTINHILPPEYHGDPLNRIQGCLCYYHFGWELLDDLIEVGFKDARAIFTYSKEYGYLGGEQIFFIATKE</sequence>
<feature type="domain" description="Methyltransferase type 11" evidence="1">
    <location>
        <begin position="728"/>
        <end position="779"/>
    </location>
</feature>
<name>A0A832G7I2_9BACT</name>
<accession>A0A832G7I2</accession>
<reference evidence="2" key="1">
    <citation type="journal article" date="2020" name="mSystems">
        <title>Genome- and Community-Level Interaction Insights into Carbon Utilization and Element Cycling Functions of Hydrothermarchaeota in Hydrothermal Sediment.</title>
        <authorList>
            <person name="Zhou Z."/>
            <person name="Liu Y."/>
            <person name="Xu W."/>
            <person name="Pan J."/>
            <person name="Luo Z.H."/>
            <person name="Li M."/>
        </authorList>
    </citation>
    <scope>NUCLEOTIDE SEQUENCE [LARGE SCALE GENOMIC DNA]</scope>
    <source>
        <strain evidence="2">SpSt-500</strain>
    </source>
</reference>
<evidence type="ECO:0000313" key="2">
    <source>
        <dbReference type="EMBL" id="HGT47727.1"/>
    </source>
</evidence>
<dbReference type="CDD" id="cd02440">
    <property type="entry name" value="AdoMet_MTases"/>
    <property type="match status" value="1"/>
</dbReference>
<dbReference type="InterPro" id="IPR029063">
    <property type="entry name" value="SAM-dependent_MTases_sf"/>
</dbReference>
<dbReference type="AlphaFoldDB" id="A0A832G7I2"/>
<keyword evidence="2" id="KW-0489">Methyltransferase</keyword>
<dbReference type="Gene3D" id="1.25.40.10">
    <property type="entry name" value="Tetratricopeptide repeat domain"/>
    <property type="match status" value="1"/>
</dbReference>
<comment type="caution">
    <text evidence="2">The sequence shown here is derived from an EMBL/GenBank/DDBJ whole genome shotgun (WGS) entry which is preliminary data.</text>
</comment>
<dbReference type="InterPro" id="IPR011990">
    <property type="entry name" value="TPR-like_helical_dom_sf"/>
</dbReference>
<evidence type="ECO:0000259" key="1">
    <source>
        <dbReference type="Pfam" id="PF08241"/>
    </source>
</evidence>
<dbReference type="Gene3D" id="3.40.50.150">
    <property type="entry name" value="Vaccinia Virus protein VP39"/>
    <property type="match status" value="1"/>
</dbReference>
<keyword evidence="2" id="KW-0808">Transferase</keyword>
<dbReference type="SUPFAM" id="SSF53335">
    <property type="entry name" value="S-adenosyl-L-methionine-dependent methyltransferases"/>
    <property type="match status" value="1"/>
</dbReference>
<dbReference type="InterPro" id="IPR013216">
    <property type="entry name" value="Methyltransf_11"/>
</dbReference>
<dbReference type="SUPFAM" id="SSF48452">
    <property type="entry name" value="TPR-like"/>
    <property type="match status" value="1"/>
</dbReference>
<gene>
    <name evidence="2" type="ORF">ENS56_06810</name>
</gene>
<dbReference type="SUPFAM" id="SSF53756">
    <property type="entry name" value="UDP-Glycosyltransferase/glycogen phosphorylase"/>
    <property type="match status" value="1"/>
</dbReference>
<proteinExistence type="predicted"/>
<dbReference type="GO" id="GO:0008757">
    <property type="term" value="F:S-adenosylmethionine-dependent methyltransferase activity"/>
    <property type="evidence" value="ECO:0007669"/>
    <property type="project" value="InterPro"/>
</dbReference>
<protein>
    <submittedName>
        <fullName evidence="2">Methyltransferase domain-containing protein</fullName>
    </submittedName>
</protein>
<dbReference type="GO" id="GO:0032259">
    <property type="term" value="P:methylation"/>
    <property type="evidence" value="ECO:0007669"/>
    <property type="project" value="UniProtKB-KW"/>
</dbReference>
<dbReference type="Pfam" id="PF08241">
    <property type="entry name" value="Methyltransf_11"/>
    <property type="match status" value="1"/>
</dbReference>
<dbReference type="EMBL" id="DSVI01000007">
    <property type="protein sequence ID" value="HGT47727.1"/>
    <property type="molecule type" value="Genomic_DNA"/>
</dbReference>